<proteinExistence type="predicted"/>
<dbReference type="Proteomes" id="UP001220022">
    <property type="component" value="Unassembled WGS sequence"/>
</dbReference>
<keyword evidence="3" id="KW-1185">Reference proteome</keyword>
<protein>
    <submittedName>
        <fullName evidence="2">Transposase</fullName>
    </submittedName>
</protein>
<evidence type="ECO:0000313" key="2">
    <source>
        <dbReference type="EMBL" id="MDF2255853.1"/>
    </source>
</evidence>
<comment type="caution">
    <text evidence="2">The sequence shown here is derived from an EMBL/GenBank/DDBJ whole genome shotgun (WGS) entry which is preliminary data.</text>
</comment>
<evidence type="ECO:0000313" key="3">
    <source>
        <dbReference type="Proteomes" id="UP001220022"/>
    </source>
</evidence>
<dbReference type="PANTHER" id="PTHR33498:SF1">
    <property type="entry name" value="TRANSPOSASE FOR INSERTION SEQUENCE ELEMENT IS1557"/>
    <property type="match status" value="1"/>
</dbReference>
<dbReference type="InterPro" id="IPR047951">
    <property type="entry name" value="Transpos_ISL3"/>
</dbReference>
<dbReference type="PANTHER" id="PTHR33498">
    <property type="entry name" value="TRANSPOSASE FOR INSERTION SEQUENCE ELEMENT IS1557"/>
    <property type="match status" value="1"/>
</dbReference>
<feature type="domain" description="Transposase IS204/IS1001/IS1096/IS1165 DDE" evidence="1">
    <location>
        <begin position="8"/>
        <end position="78"/>
    </location>
</feature>
<evidence type="ECO:0000259" key="1">
    <source>
        <dbReference type="Pfam" id="PF01610"/>
    </source>
</evidence>
<sequence>MVRNRRGQLLPAWIGQAEQSDVAPVAKFAAFFRQDFDAVTAGLTHEWSSGKVEGHVTFKTVKRAMYGRPSFRLLRTRILAGT</sequence>
<reference evidence="2 3" key="1">
    <citation type="submission" date="2023-03" db="EMBL/GenBank/DDBJ databases">
        <title>Draft genome sequence of type strain Streptomyces ferralitis JCM 14344.</title>
        <authorList>
            <person name="Klaysubun C."/>
            <person name="Duangmal K."/>
        </authorList>
    </citation>
    <scope>NUCLEOTIDE SEQUENCE [LARGE SCALE GENOMIC DNA]</scope>
    <source>
        <strain evidence="2 3">JCM 14344</strain>
    </source>
</reference>
<accession>A0ABT5YWJ9</accession>
<gene>
    <name evidence="2" type="ORF">P2L57_08970</name>
</gene>
<dbReference type="Pfam" id="PF01610">
    <property type="entry name" value="DDE_Tnp_ISL3"/>
    <property type="match status" value="1"/>
</dbReference>
<name>A0ABT5YWJ9_9ACTN</name>
<dbReference type="InterPro" id="IPR002560">
    <property type="entry name" value="Transposase_DDE"/>
</dbReference>
<organism evidence="2 3">
    <name type="scientific">Streptantibioticus ferralitis</name>
    <dbReference type="NCBI Taxonomy" id="236510"/>
    <lineage>
        <taxon>Bacteria</taxon>
        <taxon>Bacillati</taxon>
        <taxon>Actinomycetota</taxon>
        <taxon>Actinomycetes</taxon>
        <taxon>Kitasatosporales</taxon>
        <taxon>Streptomycetaceae</taxon>
        <taxon>Streptantibioticus</taxon>
    </lineage>
</organism>
<dbReference type="EMBL" id="JARHTQ010000004">
    <property type="protein sequence ID" value="MDF2255853.1"/>
    <property type="molecule type" value="Genomic_DNA"/>
</dbReference>